<dbReference type="RefSeq" id="WP_165820619.1">
    <property type="nucleotide sequence ID" value="NZ_QEKI01000006.1"/>
</dbReference>
<keyword evidence="2" id="KW-1185">Reference proteome</keyword>
<proteinExistence type="predicted"/>
<evidence type="ECO:0000313" key="2">
    <source>
        <dbReference type="Proteomes" id="UP000245466"/>
    </source>
</evidence>
<protein>
    <submittedName>
        <fullName evidence="1">Uncharacterized protein</fullName>
    </submittedName>
</protein>
<reference evidence="1 2" key="1">
    <citation type="submission" date="2018-04" db="EMBL/GenBank/DDBJ databases">
        <title>Genomic Encyclopedia of Type Strains, Phase IV (KMG-IV): sequencing the most valuable type-strain genomes for metagenomic binning, comparative biology and taxonomic classification.</title>
        <authorList>
            <person name="Goeker M."/>
        </authorList>
    </citation>
    <scope>NUCLEOTIDE SEQUENCE [LARGE SCALE GENOMIC DNA]</scope>
    <source>
        <strain evidence="1 2">DSM 100231</strain>
    </source>
</reference>
<dbReference type="Proteomes" id="UP000245466">
    <property type="component" value="Unassembled WGS sequence"/>
</dbReference>
<gene>
    <name evidence="1" type="ORF">C8E01_106240</name>
</gene>
<dbReference type="EMBL" id="QEKI01000006">
    <property type="protein sequence ID" value="PVY40898.1"/>
    <property type="molecule type" value="Genomic_DNA"/>
</dbReference>
<sequence length="51" mass="5585">MKQKIRKLKVQAKPLFAFRAHVPAGNFPSEDPTTTTVTITTSLTTLTGALR</sequence>
<organism evidence="1 2">
    <name type="scientific">Pontibacter virosus</name>
    <dbReference type="NCBI Taxonomy" id="1765052"/>
    <lineage>
        <taxon>Bacteria</taxon>
        <taxon>Pseudomonadati</taxon>
        <taxon>Bacteroidota</taxon>
        <taxon>Cytophagia</taxon>
        <taxon>Cytophagales</taxon>
        <taxon>Hymenobacteraceae</taxon>
        <taxon>Pontibacter</taxon>
    </lineage>
</organism>
<name>A0A2U1AWW6_9BACT</name>
<dbReference type="AlphaFoldDB" id="A0A2U1AWW6"/>
<comment type="caution">
    <text evidence="1">The sequence shown here is derived from an EMBL/GenBank/DDBJ whole genome shotgun (WGS) entry which is preliminary data.</text>
</comment>
<evidence type="ECO:0000313" key="1">
    <source>
        <dbReference type="EMBL" id="PVY40898.1"/>
    </source>
</evidence>
<accession>A0A2U1AWW6</accession>